<evidence type="ECO:0000313" key="9">
    <source>
        <dbReference type="EMBL" id="SNQ61598.1"/>
    </source>
</evidence>
<dbReference type="PANTHER" id="PTHR42982:SF1">
    <property type="entry name" value="SEC-INDEPENDENT PROTEIN TRANSLOCASE PROTEIN TATA"/>
    <property type="match status" value="1"/>
</dbReference>
<keyword evidence="3" id="KW-1003">Cell membrane</keyword>
<keyword evidence="6" id="KW-1133">Transmembrane helix</keyword>
<dbReference type="EMBL" id="FZMP01000187">
    <property type="protein sequence ID" value="SNQ61598.1"/>
    <property type="molecule type" value="Genomic_DNA"/>
</dbReference>
<name>A0A284VQW2_9EURY</name>
<accession>A0A284VQW2</accession>
<dbReference type="AlphaFoldDB" id="A0A284VQW2"/>
<keyword evidence="5" id="KW-0653">Protein transport</keyword>
<dbReference type="InterPro" id="IPR003369">
    <property type="entry name" value="TatA/B/E"/>
</dbReference>
<dbReference type="Proteomes" id="UP000218615">
    <property type="component" value="Unassembled WGS sequence"/>
</dbReference>
<keyword evidence="4" id="KW-0812">Transmembrane</keyword>
<gene>
    <name evidence="9" type="ORF">MNV_410005</name>
</gene>
<keyword evidence="8" id="KW-0472">Membrane</keyword>
<dbReference type="Gene3D" id="1.20.5.3310">
    <property type="match status" value="1"/>
</dbReference>
<proteinExistence type="predicted"/>
<dbReference type="GO" id="GO:0043953">
    <property type="term" value="P:protein transport by the Tat complex"/>
    <property type="evidence" value="ECO:0007669"/>
    <property type="project" value="InterPro"/>
</dbReference>
<protein>
    <submittedName>
        <fullName evidence="9">Sec-independent protein translocase protein TatA</fullName>
    </submittedName>
</protein>
<organism evidence="9 10">
    <name type="scientific">Candidatus Methanoperedens nitratireducens</name>
    <dbReference type="NCBI Taxonomy" id="1392998"/>
    <lineage>
        <taxon>Archaea</taxon>
        <taxon>Methanobacteriati</taxon>
        <taxon>Methanobacteriota</taxon>
        <taxon>Stenosarchaea group</taxon>
        <taxon>Methanomicrobia</taxon>
        <taxon>Methanosarcinales</taxon>
        <taxon>ANME-2 cluster</taxon>
        <taxon>Candidatus Methanoperedentaceae</taxon>
        <taxon>Candidatus Methanoperedens</taxon>
    </lineage>
</organism>
<dbReference type="NCBIfam" id="TIGR01411">
    <property type="entry name" value="tatAE"/>
    <property type="match status" value="1"/>
</dbReference>
<dbReference type="OrthoDB" id="27754at2157"/>
<dbReference type="RefSeq" id="WP_096206264.1">
    <property type="nucleotide sequence ID" value="NZ_FZMP01000187.1"/>
</dbReference>
<dbReference type="Pfam" id="PF02416">
    <property type="entry name" value="TatA_B_E"/>
    <property type="match status" value="1"/>
</dbReference>
<evidence type="ECO:0000256" key="7">
    <source>
        <dbReference type="ARBA" id="ARBA00023010"/>
    </source>
</evidence>
<comment type="subcellular location">
    <subcellularLocation>
        <location evidence="1">Cell membrane</location>
        <topology evidence="1">Single-pass membrane protein</topology>
    </subcellularLocation>
</comment>
<evidence type="ECO:0000256" key="5">
    <source>
        <dbReference type="ARBA" id="ARBA00022927"/>
    </source>
</evidence>
<dbReference type="InterPro" id="IPR006312">
    <property type="entry name" value="TatA/E"/>
</dbReference>
<evidence type="ECO:0000256" key="1">
    <source>
        <dbReference type="ARBA" id="ARBA00004162"/>
    </source>
</evidence>
<dbReference type="PANTHER" id="PTHR42982">
    <property type="entry name" value="SEC-INDEPENDENT PROTEIN TRANSLOCASE PROTEIN TATA"/>
    <property type="match status" value="1"/>
</dbReference>
<evidence type="ECO:0000256" key="4">
    <source>
        <dbReference type="ARBA" id="ARBA00022692"/>
    </source>
</evidence>
<dbReference type="GO" id="GO:0005886">
    <property type="term" value="C:plasma membrane"/>
    <property type="evidence" value="ECO:0007669"/>
    <property type="project" value="UniProtKB-SubCell"/>
</dbReference>
<evidence type="ECO:0000313" key="10">
    <source>
        <dbReference type="Proteomes" id="UP000218615"/>
    </source>
</evidence>
<keyword evidence="2" id="KW-0813">Transport</keyword>
<evidence type="ECO:0000256" key="8">
    <source>
        <dbReference type="ARBA" id="ARBA00023136"/>
    </source>
</evidence>
<evidence type="ECO:0000256" key="6">
    <source>
        <dbReference type="ARBA" id="ARBA00022989"/>
    </source>
</evidence>
<reference evidence="10" key="1">
    <citation type="submission" date="2017-06" db="EMBL/GenBank/DDBJ databases">
        <authorList>
            <person name="Cremers G."/>
        </authorList>
    </citation>
    <scope>NUCLEOTIDE SEQUENCE [LARGE SCALE GENOMIC DNA]</scope>
</reference>
<keyword evidence="10" id="KW-1185">Reference proteome</keyword>
<sequence length="58" mass="6464">MIGTQELVMIFAVILLLFGASKLPELARSLGKASGEFKKAKIETEEEIMNLNLKKKEI</sequence>
<keyword evidence="7" id="KW-0811">Translocation</keyword>
<evidence type="ECO:0000256" key="3">
    <source>
        <dbReference type="ARBA" id="ARBA00022475"/>
    </source>
</evidence>
<evidence type="ECO:0000256" key="2">
    <source>
        <dbReference type="ARBA" id="ARBA00022448"/>
    </source>
</evidence>